<sequence>MVNSTNKRRILLVDDHGIVRSGMRSLIELEDDLEVTAEAASGMEALQLIRKQDFDIVLLDISMPDKNGVDTLRDMQRIKPELAVLILSGYAEELYALNLIRSGCRGYLSKDADPSEIIKAIRTICNGRRYVSVELADLLANELIKPSDKRMHEMLSEREFQVFYKLASGKSPTDIANELFLSVKTVSTYRARVLEKMNLKTNADLTYYAIKNELIN</sequence>
<evidence type="ECO:0000256" key="1">
    <source>
        <dbReference type="ARBA" id="ARBA00022553"/>
    </source>
</evidence>
<keyword evidence="2 6" id="KW-0238">DNA-binding</keyword>
<organism evidence="6 7">
    <name type="scientific">Silvimonas terrae</name>
    <dbReference type="NCBI Taxonomy" id="300266"/>
    <lineage>
        <taxon>Bacteria</taxon>
        <taxon>Pseudomonadati</taxon>
        <taxon>Pseudomonadota</taxon>
        <taxon>Betaproteobacteria</taxon>
        <taxon>Neisseriales</taxon>
        <taxon>Chitinibacteraceae</taxon>
        <taxon>Silvimonas</taxon>
    </lineage>
</organism>
<name>A0A840R9X3_9NEIS</name>
<dbReference type="AlphaFoldDB" id="A0A840R9X3"/>
<evidence type="ECO:0000313" key="7">
    <source>
        <dbReference type="Proteomes" id="UP000543030"/>
    </source>
</evidence>
<reference evidence="6 7" key="1">
    <citation type="submission" date="2020-08" db="EMBL/GenBank/DDBJ databases">
        <title>Genomic Encyclopedia of Type Strains, Phase IV (KMG-IV): sequencing the most valuable type-strain genomes for metagenomic binning, comparative biology and taxonomic classification.</title>
        <authorList>
            <person name="Goeker M."/>
        </authorList>
    </citation>
    <scope>NUCLEOTIDE SEQUENCE [LARGE SCALE GENOMIC DNA]</scope>
    <source>
        <strain evidence="6 7">DSM 18233</strain>
    </source>
</reference>
<evidence type="ECO:0000313" key="6">
    <source>
        <dbReference type="EMBL" id="MBB5190155.1"/>
    </source>
</evidence>
<dbReference type="PROSITE" id="PS50110">
    <property type="entry name" value="RESPONSE_REGULATORY"/>
    <property type="match status" value="1"/>
</dbReference>
<dbReference type="Pfam" id="PF00196">
    <property type="entry name" value="GerE"/>
    <property type="match status" value="1"/>
</dbReference>
<protein>
    <submittedName>
        <fullName evidence="6">DNA-binding NarL/FixJ family response regulator</fullName>
    </submittedName>
</protein>
<dbReference type="CDD" id="cd06170">
    <property type="entry name" value="LuxR_C_like"/>
    <property type="match status" value="1"/>
</dbReference>
<dbReference type="SMART" id="SM00421">
    <property type="entry name" value="HTH_LUXR"/>
    <property type="match status" value="1"/>
</dbReference>
<dbReference type="InterPro" id="IPR000792">
    <property type="entry name" value="Tscrpt_reg_LuxR_C"/>
</dbReference>
<dbReference type="GO" id="GO:0003677">
    <property type="term" value="F:DNA binding"/>
    <property type="evidence" value="ECO:0007669"/>
    <property type="project" value="UniProtKB-KW"/>
</dbReference>
<dbReference type="GO" id="GO:0000160">
    <property type="term" value="P:phosphorelay signal transduction system"/>
    <property type="evidence" value="ECO:0007669"/>
    <property type="project" value="InterPro"/>
</dbReference>
<dbReference type="EMBL" id="JACHHN010000002">
    <property type="protein sequence ID" value="MBB5190155.1"/>
    <property type="molecule type" value="Genomic_DNA"/>
</dbReference>
<dbReference type="SMART" id="SM00448">
    <property type="entry name" value="REC"/>
    <property type="match status" value="1"/>
</dbReference>
<evidence type="ECO:0000256" key="2">
    <source>
        <dbReference type="ARBA" id="ARBA00023125"/>
    </source>
</evidence>
<gene>
    <name evidence="6" type="ORF">HNQ50_000877</name>
</gene>
<dbReference type="InterPro" id="IPR039420">
    <property type="entry name" value="WalR-like"/>
</dbReference>
<dbReference type="PANTHER" id="PTHR43214:SF43">
    <property type="entry name" value="TWO-COMPONENT RESPONSE REGULATOR"/>
    <property type="match status" value="1"/>
</dbReference>
<feature type="domain" description="Response regulatory" evidence="5">
    <location>
        <begin position="9"/>
        <end position="125"/>
    </location>
</feature>
<dbReference type="RefSeq" id="WP_184097990.1">
    <property type="nucleotide sequence ID" value="NZ_JACHHN010000002.1"/>
</dbReference>
<evidence type="ECO:0000256" key="3">
    <source>
        <dbReference type="PROSITE-ProRule" id="PRU00169"/>
    </source>
</evidence>
<comment type="caution">
    <text evidence="6">The sequence shown here is derived from an EMBL/GenBank/DDBJ whole genome shotgun (WGS) entry which is preliminary data.</text>
</comment>
<dbReference type="InterPro" id="IPR016032">
    <property type="entry name" value="Sig_transdc_resp-reg_C-effctor"/>
</dbReference>
<feature type="modified residue" description="4-aspartylphosphate" evidence="3">
    <location>
        <position position="60"/>
    </location>
</feature>
<dbReference type="PROSITE" id="PS50043">
    <property type="entry name" value="HTH_LUXR_2"/>
    <property type="match status" value="1"/>
</dbReference>
<dbReference type="InterPro" id="IPR011006">
    <property type="entry name" value="CheY-like_superfamily"/>
</dbReference>
<dbReference type="Proteomes" id="UP000543030">
    <property type="component" value="Unassembled WGS sequence"/>
</dbReference>
<dbReference type="InterPro" id="IPR058245">
    <property type="entry name" value="NreC/VraR/RcsB-like_REC"/>
</dbReference>
<proteinExistence type="predicted"/>
<keyword evidence="1 3" id="KW-0597">Phosphoprotein</keyword>
<evidence type="ECO:0000259" key="5">
    <source>
        <dbReference type="PROSITE" id="PS50110"/>
    </source>
</evidence>
<keyword evidence="7" id="KW-1185">Reference proteome</keyword>
<dbReference type="Gene3D" id="3.40.50.2300">
    <property type="match status" value="1"/>
</dbReference>
<accession>A0A840R9X3</accession>
<feature type="domain" description="HTH luxR-type" evidence="4">
    <location>
        <begin position="148"/>
        <end position="213"/>
    </location>
</feature>
<dbReference type="PANTHER" id="PTHR43214">
    <property type="entry name" value="TWO-COMPONENT RESPONSE REGULATOR"/>
    <property type="match status" value="1"/>
</dbReference>
<dbReference type="SUPFAM" id="SSF52172">
    <property type="entry name" value="CheY-like"/>
    <property type="match status" value="1"/>
</dbReference>
<dbReference type="CDD" id="cd17535">
    <property type="entry name" value="REC_NarL-like"/>
    <property type="match status" value="1"/>
</dbReference>
<dbReference type="SUPFAM" id="SSF46894">
    <property type="entry name" value="C-terminal effector domain of the bipartite response regulators"/>
    <property type="match status" value="1"/>
</dbReference>
<dbReference type="GO" id="GO:0006355">
    <property type="term" value="P:regulation of DNA-templated transcription"/>
    <property type="evidence" value="ECO:0007669"/>
    <property type="project" value="InterPro"/>
</dbReference>
<evidence type="ECO:0000259" key="4">
    <source>
        <dbReference type="PROSITE" id="PS50043"/>
    </source>
</evidence>
<dbReference type="Pfam" id="PF00072">
    <property type="entry name" value="Response_reg"/>
    <property type="match status" value="1"/>
</dbReference>
<dbReference type="PRINTS" id="PR00038">
    <property type="entry name" value="HTHLUXR"/>
</dbReference>
<dbReference type="InterPro" id="IPR001789">
    <property type="entry name" value="Sig_transdc_resp-reg_receiver"/>
</dbReference>